<dbReference type="EMBL" id="JAHLFU010000214">
    <property type="protein sequence ID" value="MBU3854170.1"/>
    <property type="molecule type" value="Genomic_DNA"/>
</dbReference>
<comment type="caution">
    <text evidence="2">The sequence shown here is derived from an EMBL/GenBank/DDBJ whole genome shotgun (WGS) entry which is preliminary data.</text>
</comment>
<dbReference type="Proteomes" id="UP000823865">
    <property type="component" value="Unassembled WGS sequence"/>
</dbReference>
<protein>
    <recommendedName>
        <fullName evidence="4">Lipoprotein</fullName>
    </recommendedName>
</protein>
<accession>A0A9E2L761</accession>
<feature type="signal peptide" evidence="1">
    <location>
        <begin position="1"/>
        <end position="19"/>
    </location>
</feature>
<evidence type="ECO:0008006" key="4">
    <source>
        <dbReference type="Google" id="ProtNLM"/>
    </source>
</evidence>
<keyword evidence="1" id="KW-0732">Signal</keyword>
<evidence type="ECO:0000313" key="3">
    <source>
        <dbReference type="Proteomes" id="UP000823865"/>
    </source>
</evidence>
<dbReference type="PROSITE" id="PS51257">
    <property type="entry name" value="PROKAR_LIPOPROTEIN"/>
    <property type="match status" value="1"/>
</dbReference>
<dbReference type="SUPFAM" id="SSF51126">
    <property type="entry name" value="Pectin lyase-like"/>
    <property type="match status" value="1"/>
</dbReference>
<evidence type="ECO:0000256" key="1">
    <source>
        <dbReference type="SAM" id="SignalP"/>
    </source>
</evidence>
<sequence length="491" mass="54463">MKYIHSLIRCGLGLLMAFAFLTACNDFEQFTTDKGAVLSFSSDSIQFDTVITTVGSSTRMLKVYNRNDRGIRITRAWLEQGSATSFRVNVDGVFLAPASGASASGLEVPGSDSLMVFAEVTVPERNQNEPFELSDRLFFQLESGVVQSVVLHATGQDAYMWRGKVIRQDTTLQAGRPYVIYDSLSVEPGARLTLAAGVQLYFHDQANLLVRGSLVSEGTLEAPVVLRGDRTDRLFDYLPYDNTPSRWGGVRLFAESFGNTLRYTDIHSASYGIQCDSSAMDNVKLVLENSILHNIGGDGLKAVNCLISVGNTQISNTLGHCVYLIGGNSEFVHCTLAQFYPWESVRGQALYLSDNYFSATVPLQKAHFYNCLITGYGEDVLLGSLNEKEQKYDYLFRNSLLNTPAVTDDARYAGCVFEGEREEDCCIREKGFVLFDTRNYLYDFAPDSCSAALQLADTVYTLRYPFDRNGVSRLGGKRPAAGCYEYVPRKK</sequence>
<reference evidence="2" key="2">
    <citation type="submission" date="2021-04" db="EMBL/GenBank/DDBJ databases">
        <authorList>
            <person name="Gilroy R."/>
        </authorList>
    </citation>
    <scope>NUCLEOTIDE SEQUENCE</scope>
    <source>
        <strain evidence="2">G3-2149</strain>
    </source>
</reference>
<dbReference type="InterPro" id="IPR011050">
    <property type="entry name" value="Pectin_lyase_fold/virulence"/>
</dbReference>
<dbReference type="AlphaFoldDB" id="A0A9E2L761"/>
<organism evidence="2 3">
    <name type="scientific">Candidatus Paraprevotella stercoravium</name>
    <dbReference type="NCBI Taxonomy" id="2838725"/>
    <lineage>
        <taxon>Bacteria</taxon>
        <taxon>Pseudomonadati</taxon>
        <taxon>Bacteroidota</taxon>
        <taxon>Bacteroidia</taxon>
        <taxon>Bacteroidales</taxon>
        <taxon>Prevotellaceae</taxon>
        <taxon>Paraprevotella</taxon>
    </lineage>
</organism>
<feature type="chain" id="PRO_5039066044" description="Lipoprotein" evidence="1">
    <location>
        <begin position="20"/>
        <end position="491"/>
    </location>
</feature>
<gene>
    <name evidence="2" type="ORF">H9789_10235</name>
</gene>
<evidence type="ECO:0000313" key="2">
    <source>
        <dbReference type="EMBL" id="MBU3854170.1"/>
    </source>
</evidence>
<reference evidence="2" key="1">
    <citation type="journal article" date="2021" name="PeerJ">
        <title>Extensive microbial diversity within the chicken gut microbiome revealed by metagenomics and culture.</title>
        <authorList>
            <person name="Gilroy R."/>
            <person name="Ravi A."/>
            <person name="Getino M."/>
            <person name="Pursley I."/>
            <person name="Horton D.L."/>
            <person name="Alikhan N.F."/>
            <person name="Baker D."/>
            <person name="Gharbi K."/>
            <person name="Hall N."/>
            <person name="Watson M."/>
            <person name="Adriaenssens E.M."/>
            <person name="Foster-Nyarko E."/>
            <person name="Jarju S."/>
            <person name="Secka A."/>
            <person name="Antonio M."/>
            <person name="Oren A."/>
            <person name="Chaudhuri R.R."/>
            <person name="La Ragione R."/>
            <person name="Hildebrand F."/>
            <person name="Pallen M.J."/>
        </authorList>
    </citation>
    <scope>NUCLEOTIDE SEQUENCE</scope>
    <source>
        <strain evidence="2">G3-2149</strain>
    </source>
</reference>
<name>A0A9E2L761_9BACT</name>
<proteinExistence type="predicted"/>